<feature type="region of interest" description="Disordered" evidence="1">
    <location>
        <begin position="56"/>
        <end position="76"/>
    </location>
</feature>
<evidence type="ECO:0000313" key="4">
    <source>
        <dbReference type="Proteomes" id="UP001293254"/>
    </source>
</evidence>
<keyword evidence="4" id="KW-1185">Reference proteome</keyword>
<evidence type="ECO:0000313" key="3">
    <source>
        <dbReference type="EMBL" id="KAK4423392.1"/>
    </source>
</evidence>
<evidence type="ECO:0000256" key="2">
    <source>
        <dbReference type="SAM" id="SignalP"/>
    </source>
</evidence>
<comment type="caution">
    <text evidence="3">The sequence shown here is derived from an EMBL/GenBank/DDBJ whole genome shotgun (WGS) entry which is preliminary data.</text>
</comment>
<reference evidence="3" key="2">
    <citation type="journal article" date="2024" name="Plant">
        <title>Genomic evolution and insights into agronomic trait innovations of Sesamum species.</title>
        <authorList>
            <person name="Miao H."/>
            <person name="Wang L."/>
            <person name="Qu L."/>
            <person name="Liu H."/>
            <person name="Sun Y."/>
            <person name="Le M."/>
            <person name="Wang Q."/>
            <person name="Wei S."/>
            <person name="Zheng Y."/>
            <person name="Lin W."/>
            <person name="Duan Y."/>
            <person name="Cao H."/>
            <person name="Xiong S."/>
            <person name="Wang X."/>
            <person name="Wei L."/>
            <person name="Li C."/>
            <person name="Ma Q."/>
            <person name="Ju M."/>
            <person name="Zhao R."/>
            <person name="Li G."/>
            <person name="Mu C."/>
            <person name="Tian Q."/>
            <person name="Mei H."/>
            <person name="Zhang T."/>
            <person name="Gao T."/>
            <person name="Zhang H."/>
        </authorList>
    </citation>
    <scope>NUCLEOTIDE SEQUENCE</scope>
    <source>
        <strain evidence="3">3651</strain>
    </source>
</reference>
<sequence>MISGSLAMVVAIASAAETLTVAAFEALALADFGAADVTQAYSPELLALVYKEQLGTPPRQQPSSASEAPPTHPVDGAIPRGVYRAIPLDNLEASNEMLGLETATSDDGNTDGDTESKRVASGGPCLFRFQNMWTHHPDFLSTVRSNWFLPTGAIGIHDLVAKLRRLK</sequence>
<dbReference type="AlphaFoldDB" id="A0AAE2CII1"/>
<dbReference type="EMBL" id="JACGWO010000007">
    <property type="protein sequence ID" value="KAK4423392.1"/>
    <property type="molecule type" value="Genomic_DNA"/>
</dbReference>
<keyword evidence="2" id="KW-0732">Signal</keyword>
<reference evidence="3" key="1">
    <citation type="submission" date="2020-06" db="EMBL/GenBank/DDBJ databases">
        <authorList>
            <person name="Li T."/>
            <person name="Hu X."/>
            <person name="Zhang T."/>
            <person name="Song X."/>
            <person name="Zhang H."/>
            <person name="Dai N."/>
            <person name="Sheng W."/>
            <person name="Hou X."/>
            <person name="Wei L."/>
        </authorList>
    </citation>
    <scope>NUCLEOTIDE SEQUENCE</scope>
    <source>
        <strain evidence="3">3651</strain>
        <tissue evidence="3">Leaf</tissue>
    </source>
</reference>
<gene>
    <name evidence="3" type="ORF">Salat_1922000</name>
</gene>
<name>A0AAE2CII1_9LAMI</name>
<proteinExistence type="predicted"/>
<feature type="signal peptide" evidence="2">
    <location>
        <begin position="1"/>
        <end position="15"/>
    </location>
</feature>
<evidence type="ECO:0000256" key="1">
    <source>
        <dbReference type="SAM" id="MobiDB-lite"/>
    </source>
</evidence>
<protein>
    <submittedName>
        <fullName evidence="3">Uncharacterized protein</fullName>
    </submittedName>
</protein>
<accession>A0AAE2CII1</accession>
<dbReference type="Proteomes" id="UP001293254">
    <property type="component" value="Unassembled WGS sequence"/>
</dbReference>
<organism evidence="3 4">
    <name type="scientific">Sesamum alatum</name>
    <dbReference type="NCBI Taxonomy" id="300844"/>
    <lineage>
        <taxon>Eukaryota</taxon>
        <taxon>Viridiplantae</taxon>
        <taxon>Streptophyta</taxon>
        <taxon>Embryophyta</taxon>
        <taxon>Tracheophyta</taxon>
        <taxon>Spermatophyta</taxon>
        <taxon>Magnoliopsida</taxon>
        <taxon>eudicotyledons</taxon>
        <taxon>Gunneridae</taxon>
        <taxon>Pentapetalae</taxon>
        <taxon>asterids</taxon>
        <taxon>lamiids</taxon>
        <taxon>Lamiales</taxon>
        <taxon>Pedaliaceae</taxon>
        <taxon>Sesamum</taxon>
    </lineage>
</organism>
<feature type="chain" id="PRO_5041985545" evidence="2">
    <location>
        <begin position="16"/>
        <end position="167"/>
    </location>
</feature>